<keyword evidence="2" id="KW-0663">Pyridoxal phosphate</keyword>
<dbReference type="GO" id="GO:0030170">
    <property type="term" value="F:pyridoxal phosphate binding"/>
    <property type="evidence" value="ECO:0007669"/>
    <property type="project" value="InterPro"/>
</dbReference>
<dbReference type="PANTHER" id="PTHR46577:SF1">
    <property type="entry name" value="HTH-TYPE TRANSCRIPTIONAL REGULATORY PROTEIN GABR"/>
    <property type="match status" value="1"/>
</dbReference>
<evidence type="ECO:0000313" key="7">
    <source>
        <dbReference type="EMBL" id="SJZ76649.1"/>
    </source>
</evidence>
<dbReference type="InterPro" id="IPR051446">
    <property type="entry name" value="HTH_trans_reg/aminotransferase"/>
</dbReference>
<evidence type="ECO:0000259" key="6">
    <source>
        <dbReference type="PROSITE" id="PS50949"/>
    </source>
</evidence>
<reference evidence="7 8" key="1">
    <citation type="submission" date="2017-02" db="EMBL/GenBank/DDBJ databases">
        <authorList>
            <person name="Peterson S.W."/>
        </authorList>
    </citation>
    <scope>NUCLEOTIDE SEQUENCE [LARGE SCALE GENOMIC DNA]</scope>
    <source>
        <strain evidence="7 8">ATCC 700028</strain>
    </source>
</reference>
<dbReference type="AlphaFoldDB" id="A0A1T4NBJ5"/>
<name>A0A1T4NBJ5_9FUSO</name>
<dbReference type="GO" id="GO:0003677">
    <property type="term" value="F:DNA binding"/>
    <property type="evidence" value="ECO:0007669"/>
    <property type="project" value="UniProtKB-KW"/>
</dbReference>
<evidence type="ECO:0000256" key="5">
    <source>
        <dbReference type="ARBA" id="ARBA00023163"/>
    </source>
</evidence>
<feature type="domain" description="HTH gntR-type" evidence="6">
    <location>
        <begin position="14"/>
        <end position="82"/>
    </location>
</feature>
<evidence type="ECO:0000256" key="4">
    <source>
        <dbReference type="ARBA" id="ARBA00023125"/>
    </source>
</evidence>
<dbReference type="SUPFAM" id="SSF53383">
    <property type="entry name" value="PLP-dependent transferases"/>
    <property type="match status" value="1"/>
</dbReference>
<comment type="similarity">
    <text evidence="1">In the C-terminal section; belongs to the class-I pyridoxal-phosphate-dependent aminotransferase family.</text>
</comment>
<evidence type="ECO:0000256" key="2">
    <source>
        <dbReference type="ARBA" id="ARBA00022898"/>
    </source>
</evidence>
<gene>
    <name evidence="7" type="ORF">SAMN02745174_01495</name>
</gene>
<dbReference type="InterPro" id="IPR015421">
    <property type="entry name" value="PyrdxlP-dep_Trfase_major"/>
</dbReference>
<dbReference type="STRING" id="180163.SAMN02745174_01495"/>
<dbReference type="SMART" id="SM00345">
    <property type="entry name" value="HTH_GNTR"/>
    <property type="match status" value="1"/>
</dbReference>
<dbReference type="Gene3D" id="3.40.640.10">
    <property type="entry name" value="Type I PLP-dependent aspartate aminotransferase-like (Major domain)"/>
    <property type="match status" value="1"/>
</dbReference>
<dbReference type="RefSeq" id="WP_078693983.1">
    <property type="nucleotide sequence ID" value="NZ_FUWX01000010.1"/>
</dbReference>
<sequence>MKRLSIELNKNSEEKYYIQLYEDIKSEILLGNLQVGDKLPSIRQSSIKFKISMTTVLQAYSMLEKYGYIEKIPGKGCFVKKIENFTLEKKVLPLLNTFKYGQYLESSAINFSNGTPPSKYFPLEIYKKLSKDILEKYGASVFEYQNVQGVQSLREVLSEYLEKEDIFVTENEILITSGTQQCLEIVLKLFSENLELTVLVSDPTYPNALNIFQGNCNIRTIELEEDGWNMEKLEEILKHEKIDLVYEVINFHNPTGVVWSDEKRKKLLHLAKKYNFYVVEDDSFSEFFYTGEKPKPLKSLDRINSERVIYIRTFSKTIMPGIGIALMIIPPLLQEKGILAKYGIDTTTSGLNQRILEEFIRENYFPEHISKIKNILKVKYEHMFKILENSKNLKIVIKPRGGFFFWVRILKDINIENFYGKAIEEGISLLPGSTFYNSGKMVPIIRLSFTVPTLTEIEKGIKKIDNLIDEF</sequence>
<dbReference type="InterPro" id="IPR036390">
    <property type="entry name" value="WH_DNA-bd_sf"/>
</dbReference>
<dbReference type="Proteomes" id="UP000191153">
    <property type="component" value="Unassembled WGS sequence"/>
</dbReference>
<dbReference type="InterPro" id="IPR000524">
    <property type="entry name" value="Tscrpt_reg_HTH_GntR"/>
</dbReference>
<keyword evidence="8" id="KW-1185">Reference proteome</keyword>
<keyword evidence="3" id="KW-0805">Transcription regulation</keyword>
<dbReference type="InterPro" id="IPR036388">
    <property type="entry name" value="WH-like_DNA-bd_sf"/>
</dbReference>
<dbReference type="InterPro" id="IPR004839">
    <property type="entry name" value="Aminotransferase_I/II_large"/>
</dbReference>
<dbReference type="SUPFAM" id="SSF46785">
    <property type="entry name" value="Winged helix' DNA-binding domain"/>
    <property type="match status" value="1"/>
</dbReference>
<dbReference type="Gene3D" id="1.10.10.10">
    <property type="entry name" value="Winged helix-like DNA-binding domain superfamily/Winged helix DNA-binding domain"/>
    <property type="match status" value="1"/>
</dbReference>
<dbReference type="GO" id="GO:0003700">
    <property type="term" value="F:DNA-binding transcription factor activity"/>
    <property type="evidence" value="ECO:0007669"/>
    <property type="project" value="InterPro"/>
</dbReference>
<dbReference type="InterPro" id="IPR015422">
    <property type="entry name" value="PyrdxlP-dep_Trfase_small"/>
</dbReference>
<dbReference type="EMBL" id="FUWX01000010">
    <property type="protein sequence ID" value="SJZ76649.1"/>
    <property type="molecule type" value="Genomic_DNA"/>
</dbReference>
<dbReference type="InterPro" id="IPR015424">
    <property type="entry name" value="PyrdxlP-dep_Trfase"/>
</dbReference>
<evidence type="ECO:0000256" key="3">
    <source>
        <dbReference type="ARBA" id="ARBA00023015"/>
    </source>
</evidence>
<dbReference type="CDD" id="cd07377">
    <property type="entry name" value="WHTH_GntR"/>
    <property type="match status" value="1"/>
</dbReference>
<evidence type="ECO:0000256" key="1">
    <source>
        <dbReference type="ARBA" id="ARBA00005384"/>
    </source>
</evidence>
<dbReference type="Gene3D" id="3.90.1150.10">
    <property type="entry name" value="Aspartate Aminotransferase, domain 1"/>
    <property type="match status" value="1"/>
</dbReference>
<dbReference type="Pfam" id="PF00392">
    <property type="entry name" value="GntR"/>
    <property type="match status" value="1"/>
</dbReference>
<protein>
    <recommendedName>
        <fullName evidence="6">HTH gntR-type domain-containing protein</fullName>
    </recommendedName>
</protein>
<dbReference type="Pfam" id="PF00155">
    <property type="entry name" value="Aminotran_1_2"/>
    <property type="match status" value="1"/>
</dbReference>
<dbReference type="OrthoDB" id="9802328at2"/>
<keyword evidence="4" id="KW-0238">DNA-binding</keyword>
<dbReference type="CDD" id="cd00609">
    <property type="entry name" value="AAT_like"/>
    <property type="match status" value="1"/>
</dbReference>
<accession>A0A1T4NBJ5</accession>
<proteinExistence type="inferred from homology"/>
<keyword evidence="5" id="KW-0804">Transcription</keyword>
<dbReference type="PANTHER" id="PTHR46577">
    <property type="entry name" value="HTH-TYPE TRANSCRIPTIONAL REGULATORY PROTEIN GABR"/>
    <property type="match status" value="1"/>
</dbReference>
<organism evidence="7 8">
    <name type="scientific">Cetobacterium ceti</name>
    <dbReference type="NCBI Taxonomy" id="180163"/>
    <lineage>
        <taxon>Bacteria</taxon>
        <taxon>Fusobacteriati</taxon>
        <taxon>Fusobacteriota</taxon>
        <taxon>Fusobacteriia</taxon>
        <taxon>Fusobacteriales</taxon>
        <taxon>Fusobacteriaceae</taxon>
        <taxon>Cetobacterium</taxon>
    </lineage>
</organism>
<dbReference type="PROSITE" id="PS50949">
    <property type="entry name" value="HTH_GNTR"/>
    <property type="match status" value="1"/>
</dbReference>
<evidence type="ECO:0000313" key="8">
    <source>
        <dbReference type="Proteomes" id="UP000191153"/>
    </source>
</evidence>